<evidence type="ECO:0000313" key="14">
    <source>
        <dbReference type="EMBL" id="EFN58541.1"/>
    </source>
</evidence>
<dbReference type="GeneID" id="17358295"/>
<dbReference type="EMBL" id="FJ901184">
    <property type="protein sequence ID" value="ACQ83472.1"/>
    <property type="molecule type" value="mRNA"/>
</dbReference>
<dbReference type="PANTHER" id="PTHR43895:SF32">
    <property type="entry name" value="SERINE_THREONINE-PROTEIN KINASE CHK1"/>
    <property type="match status" value="1"/>
</dbReference>
<dbReference type="GO" id="GO:0005524">
    <property type="term" value="F:ATP binding"/>
    <property type="evidence" value="ECO:0007669"/>
    <property type="project" value="UniProtKB-UniRule"/>
</dbReference>
<dbReference type="GO" id="GO:0004674">
    <property type="term" value="F:protein serine/threonine kinase activity"/>
    <property type="evidence" value="ECO:0007669"/>
    <property type="project" value="UniProtKB-KW"/>
</dbReference>
<dbReference type="InterPro" id="IPR004041">
    <property type="entry name" value="NAF_dom"/>
</dbReference>
<keyword evidence="4" id="KW-0808">Transferase</keyword>
<dbReference type="eggNOG" id="KOG0583">
    <property type="taxonomic scope" value="Eukaryota"/>
</dbReference>
<dbReference type="InterPro" id="IPR000719">
    <property type="entry name" value="Prot_kinase_dom"/>
</dbReference>
<feature type="domain" description="Protein kinase" evidence="12">
    <location>
        <begin position="17"/>
        <end position="272"/>
    </location>
</feature>
<dbReference type="SUPFAM" id="SSF56112">
    <property type="entry name" value="Protein kinase-like (PK-like)"/>
    <property type="match status" value="1"/>
</dbReference>
<dbReference type="SMART" id="SM00220">
    <property type="entry name" value="S_TKc"/>
    <property type="match status" value="1"/>
</dbReference>
<evidence type="ECO:0000256" key="4">
    <source>
        <dbReference type="ARBA" id="ARBA00022679"/>
    </source>
</evidence>
<keyword evidence="5 10" id="KW-0547">Nucleotide-binding</keyword>
<sequence>MSSRGSAAHLRKKVGKYYLGRTIGEGTYAKVKYGQHSDTGEAVAIKVLDKEALVRSGMVEQIKREISILKQIRHPHIVNLLEVMSSRDKIFMVMELVTGGELFDKVVAEGPMKEPAARRMFSQLLDAVGHCHKQGIFHRDLKPENVLLSSNGTVKLSDFGLGVLPNPGGSEDLLRTTCGTPNYVAPEVLAKKGYRGGPADVWSLGVVLYVMVAGCLPFDEDDLVALFGKISKAEYEVPPWLSKDAVHLLGCMLNPDPDARLTIEQMWAHPWMRSGLVRRSVAGWQTLPPETQADIFAPNRRVSQLVGSPGSTRKMNAFELIKAGLDISSLFEAREDVMMRHTRFSSRAPLATILAGIENAAVAVGGRVMQQGDARLRLYIPNPKGKMQVLVEVTEVLPGTHMVDLQKVQGNTAEFHKWYSDLCEVLSTIISKKQPGAAGDVGAAAAARRRQHRESNGQLRTNAFQLISGCFNMGALFEEECVSQHVQFSSRRPPGEILEALEGAAQDLGGSMHRLGDRRAVLTMPVGGGRSMKLQAHLFEVLAGIHVCQIAKDAGSSMDFMRCYGQLAARLQPIMMKRNAFPTATRAAALLSTTSSMGDSERQAIDDLPPASPSDISEAGMGSGVSLMSQRPAEAGLWGQGFSGRSTSRASLISVPEEPEPAEHSLHAEQFARSSGDTRSSGSTPAGGSPLAGGSPKAWQPLPPLEESSPGKAAQQATPGNGSMEGRAANGSSRRSS</sequence>
<evidence type="ECO:0000256" key="3">
    <source>
        <dbReference type="ARBA" id="ARBA00022527"/>
    </source>
</evidence>
<evidence type="ECO:0000256" key="10">
    <source>
        <dbReference type="PROSITE-ProRule" id="PRU10141"/>
    </source>
</evidence>
<dbReference type="Pfam" id="PF00069">
    <property type="entry name" value="Pkinase"/>
    <property type="match status" value="1"/>
</dbReference>
<evidence type="ECO:0000256" key="9">
    <source>
        <dbReference type="ARBA" id="ARBA00048679"/>
    </source>
</evidence>
<dbReference type="GO" id="GO:0007165">
    <property type="term" value="P:signal transduction"/>
    <property type="evidence" value="ECO:0007669"/>
    <property type="project" value="InterPro"/>
</dbReference>
<dbReference type="InterPro" id="IPR017441">
    <property type="entry name" value="Protein_kinase_ATP_BS"/>
</dbReference>
<feature type="compositionally biased region" description="Low complexity" evidence="11">
    <location>
        <begin position="673"/>
        <end position="698"/>
    </location>
</feature>
<dbReference type="Gene3D" id="3.30.310.80">
    <property type="entry name" value="Kinase associated domain 1, KA1"/>
    <property type="match status" value="2"/>
</dbReference>
<dbReference type="PROSITE" id="PS00108">
    <property type="entry name" value="PROTEIN_KINASE_ST"/>
    <property type="match status" value="1"/>
</dbReference>
<dbReference type="PROSITE" id="PS00107">
    <property type="entry name" value="PROTEIN_KINASE_ATP"/>
    <property type="match status" value="1"/>
</dbReference>
<dbReference type="FunCoup" id="C4P7Q5">
    <property type="interactions" value="1447"/>
</dbReference>
<keyword evidence="6 13" id="KW-0418">Kinase</keyword>
<name>C4P7Q5_CHLVA</name>
<evidence type="ECO:0000256" key="2">
    <source>
        <dbReference type="ARBA" id="ARBA00012513"/>
    </source>
</evidence>
<dbReference type="OMA" id="LYRIRFQ"/>
<evidence type="ECO:0000256" key="8">
    <source>
        <dbReference type="ARBA" id="ARBA00047899"/>
    </source>
</evidence>
<dbReference type="InterPro" id="IPR011009">
    <property type="entry name" value="Kinase-like_dom_sf"/>
</dbReference>
<evidence type="ECO:0000256" key="5">
    <source>
        <dbReference type="ARBA" id="ARBA00022741"/>
    </source>
</evidence>
<evidence type="ECO:0000256" key="6">
    <source>
        <dbReference type="ARBA" id="ARBA00022777"/>
    </source>
</evidence>
<reference evidence="14 15" key="2">
    <citation type="journal article" date="2010" name="Plant Cell">
        <title>The Chlorella variabilis NC64A genome reveals adaptation to photosymbiosis, coevolution with viruses, and cryptic sex.</title>
        <authorList>
            <person name="Blanc G."/>
            <person name="Duncan G."/>
            <person name="Agarkova I."/>
            <person name="Borodovsky M."/>
            <person name="Gurnon J."/>
            <person name="Kuo A."/>
            <person name="Lindquist E."/>
            <person name="Lucas S."/>
            <person name="Pangilinan J."/>
            <person name="Polle J."/>
            <person name="Salamov A."/>
            <person name="Terry A."/>
            <person name="Yamada T."/>
            <person name="Dunigan D.D."/>
            <person name="Grigoriev I.V."/>
            <person name="Claverie J.M."/>
            <person name="Van Etten J.L."/>
        </authorList>
    </citation>
    <scope>NUCLEOTIDE SEQUENCE [LARGE SCALE GENOMIC DNA]</scope>
    <source>
        <strain evidence="14 15">NC64A</strain>
    </source>
</reference>
<dbReference type="STRING" id="554065.C4P7Q5"/>
<dbReference type="Pfam" id="PF03822">
    <property type="entry name" value="NAF"/>
    <property type="match status" value="2"/>
</dbReference>
<evidence type="ECO:0000313" key="15">
    <source>
        <dbReference type="Proteomes" id="UP000008141"/>
    </source>
</evidence>
<dbReference type="AlphaFoldDB" id="C4P7Q5"/>
<evidence type="ECO:0000259" key="12">
    <source>
        <dbReference type="PROSITE" id="PS50011"/>
    </source>
</evidence>
<dbReference type="KEGG" id="cvr:CHLNCDRAFT_140646"/>
<keyword evidence="15" id="KW-1185">Reference proteome</keyword>
<evidence type="ECO:0000256" key="7">
    <source>
        <dbReference type="ARBA" id="ARBA00022840"/>
    </source>
</evidence>
<dbReference type="InterPro" id="IPR008271">
    <property type="entry name" value="Ser/Thr_kinase_AS"/>
</dbReference>
<dbReference type="CDD" id="cd12195">
    <property type="entry name" value="CIPK_C"/>
    <property type="match status" value="2"/>
</dbReference>
<keyword evidence="7 10" id="KW-0067">ATP-binding</keyword>
<gene>
    <name evidence="13" type="primary">CIPK01</name>
    <name evidence="14" type="ORF">CHLNCDRAFT_140646</name>
</gene>
<dbReference type="FunFam" id="1.10.510.10:FF:000279">
    <property type="entry name" value="Non-specific serine/threonine protein kinase"/>
    <property type="match status" value="1"/>
</dbReference>
<dbReference type="Gene3D" id="1.10.510.10">
    <property type="entry name" value="Transferase(Phosphotransferase) domain 1"/>
    <property type="match status" value="1"/>
</dbReference>
<protein>
    <recommendedName>
        <fullName evidence="2">non-specific serine/threonine protein kinase</fullName>
        <ecNumber evidence="2">2.7.11.1</ecNumber>
    </recommendedName>
</protein>
<evidence type="ECO:0000256" key="11">
    <source>
        <dbReference type="SAM" id="MobiDB-lite"/>
    </source>
</evidence>
<dbReference type="PROSITE" id="PS50011">
    <property type="entry name" value="PROTEIN_KINASE_DOM"/>
    <property type="match status" value="1"/>
</dbReference>
<dbReference type="PANTHER" id="PTHR43895">
    <property type="entry name" value="CALCIUM/CALMODULIN-DEPENDENT PROTEIN KINASE KINASE-RELATED"/>
    <property type="match status" value="1"/>
</dbReference>
<comment type="similarity">
    <text evidence="1">Belongs to the protein kinase superfamily. CAMK Ser/Thr protein kinase family. SNF1 subfamily.</text>
</comment>
<dbReference type="InParanoid" id="C4P7Q5"/>
<dbReference type="OrthoDB" id="193931at2759"/>
<evidence type="ECO:0000256" key="1">
    <source>
        <dbReference type="ARBA" id="ARBA00006234"/>
    </source>
</evidence>
<accession>C4P7Q5</accession>
<keyword evidence="3" id="KW-0723">Serine/threonine-protein kinase</keyword>
<feature type="region of interest" description="Disordered" evidence="11">
    <location>
        <begin position="593"/>
        <end position="624"/>
    </location>
</feature>
<comment type="catalytic activity">
    <reaction evidence="9">
        <text>L-seryl-[protein] + ATP = O-phospho-L-seryl-[protein] + ADP + H(+)</text>
        <dbReference type="Rhea" id="RHEA:17989"/>
        <dbReference type="Rhea" id="RHEA-COMP:9863"/>
        <dbReference type="Rhea" id="RHEA-COMP:11604"/>
        <dbReference type="ChEBI" id="CHEBI:15378"/>
        <dbReference type="ChEBI" id="CHEBI:29999"/>
        <dbReference type="ChEBI" id="CHEBI:30616"/>
        <dbReference type="ChEBI" id="CHEBI:83421"/>
        <dbReference type="ChEBI" id="CHEBI:456216"/>
        <dbReference type="EC" id="2.7.11.1"/>
    </reaction>
</comment>
<evidence type="ECO:0000313" key="13">
    <source>
        <dbReference type="EMBL" id="ACQ83472.1"/>
    </source>
</evidence>
<dbReference type="Proteomes" id="UP000008141">
    <property type="component" value="Unassembled WGS sequence"/>
</dbReference>
<dbReference type="RefSeq" id="XP_005850643.1">
    <property type="nucleotide sequence ID" value="XM_005850581.1"/>
</dbReference>
<dbReference type="EMBL" id="GL433837">
    <property type="protein sequence ID" value="EFN58541.1"/>
    <property type="molecule type" value="Genomic_DNA"/>
</dbReference>
<organism evidence="13">
    <name type="scientific">Chlorella variabilis</name>
    <name type="common">Green alga</name>
    <dbReference type="NCBI Taxonomy" id="554065"/>
    <lineage>
        <taxon>Eukaryota</taxon>
        <taxon>Viridiplantae</taxon>
        <taxon>Chlorophyta</taxon>
        <taxon>core chlorophytes</taxon>
        <taxon>Trebouxiophyceae</taxon>
        <taxon>Chlorellales</taxon>
        <taxon>Chlorellaceae</taxon>
        <taxon>Chlorella clade</taxon>
        <taxon>Chlorella</taxon>
    </lineage>
</organism>
<reference evidence="13" key="1">
    <citation type="journal article" date="2009" name="New Phytol.">
        <title>The CBL-CIPK Ca(2+)-decoding signaling network: function and perspectives.</title>
        <authorList>
            <person name="Weinl S."/>
            <person name="Kudla J."/>
        </authorList>
    </citation>
    <scope>NUCLEOTIDE SEQUENCE</scope>
    <source>
        <strain evidence="13">NC64A</strain>
    </source>
</reference>
<dbReference type="FunFam" id="3.30.200.20:FF:000096">
    <property type="entry name" value="Non-specific serine/threonine protein kinase"/>
    <property type="match status" value="1"/>
</dbReference>
<proteinExistence type="evidence at transcript level"/>
<dbReference type="EC" id="2.7.11.1" evidence="2"/>
<feature type="binding site" evidence="10">
    <location>
        <position position="46"/>
    </location>
    <ligand>
        <name>ATP</name>
        <dbReference type="ChEBI" id="CHEBI:30616"/>
    </ligand>
</feature>
<comment type="catalytic activity">
    <reaction evidence="8">
        <text>L-threonyl-[protein] + ATP = O-phospho-L-threonyl-[protein] + ADP + H(+)</text>
        <dbReference type="Rhea" id="RHEA:46608"/>
        <dbReference type="Rhea" id="RHEA-COMP:11060"/>
        <dbReference type="Rhea" id="RHEA-COMP:11605"/>
        <dbReference type="ChEBI" id="CHEBI:15378"/>
        <dbReference type="ChEBI" id="CHEBI:30013"/>
        <dbReference type="ChEBI" id="CHEBI:30616"/>
        <dbReference type="ChEBI" id="CHEBI:61977"/>
        <dbReference type="ChEBI" id="CHEBI:456216"/>
        <dbReference type="EC" id="2.7.11.1"/>
    </reaction>
</comment>
<feature type="region of interest" description="Disordered" evidence="11">
    <location>
        <begin position="670"/>
        <end position="737"/>
    </location>
</feature>